<feature type="compositionally biased region" description="Low complexity" evidence="12">
    <location>
        <begin position="334"/>
        <end position="343"/>
    </location>
</feature>
<protein>
    <recommendedName>
        <fullName evidence="3 11">Mediator of RNA polymerase II transcription subunit 13</fullName>
    </recommendedName>
    <alternativeName>
        <fullName evidence="10 11">Mediator complex subunit 13</fullName>
    </alternativeName>
</protein>
<evidence type="ECO:0000256" key="10">
    <source>
        <dbReference type="ARBA" id="ARBA00032008"/>
    </source>
</evidence>
<dbReference type="PANTHER" id="PTHR48249:SF3">
    <property type="entry name" value="MEDIATOR OF RNA POLYMERASE II TRANSCRIPTION SUBUNIT 13"/>
    <property type="match status" value="1"/>
</dbReference>
<feature type="compositionally biased region" description="Low complexity" evidence="12">
    <location>
        <begin position="1394"/>
        <end position="1415"/>
    </location>
</feature>
<keyword evidence="7 11" id="KW-0804">Transcription</keyword>
<feature type="compositionally biased region" description="Basic and acidic residues" evidence="12">
    <location>
        <begin position="488"/>
        <end position="500"/>
    </location>
</feature>
<organism evidence="16 17">
    <name type="scientific">Candida parapsilosis</name>
    <name type="common">Yeast</name>
    <dbReference type="NCBI Taxonomy" id="5480"/>
    <lineage>
        <taxon>Eukaryota</taxon>
        <taxon>Fungi</taxon>
        <taxon>Dikarya</taxon>
        <taxon>Ascomycota</taxon>
        <taxon>Saccharomycotina</taxon>
        <taxon>Pichiomycetes</taxon>
        <taxon>Debaryomycetaceae</taxon>
        <taxon>Candida/Lodderomyces clade</taxon>
        <taxon>Candida</taxon>
    </lineage>
</organism>
<evidence type="ECO:0000256" key="9">
    <source>
        <dbReference type="ARBA" id="ARBA00025661"/>
    </source>
</evidence>
<feature type="compositionally biased region" description="Polar residues" evidence="12">
    <location>
        <begin position="615"/>
        <end position="630"/>
    </location>
</feature>
<keyword evidence="6 11" id="KW-0010">Activator</keyword>
<evidence type="ECO:0000256" key="11">
    <source>
        <dbReference type="RuleBase" id="RU364134"/>
    </source>
</evidence>
<evidence type="ECO:0000256" key="12">
    <source>
        <dbReference type="SAM" id="MobiDB-lite"/>
    </source>
</evidence>
<evidence type="ECO:0000256" key="3">
    <source>
        <dbReference type="ARBA" id="ARBA00019618"/>
    </source>
</evidence>
<feature type="region of interest" description="Disordered" evidence="12">
    <location>
        <begin position="468"/>
        <end position="504"/>
    </location>
</feature>
<comment type="function">
    <text evidence="9 11">Component of the SRB8-11 complex. The SRB8-11 complex is a regulatory module of the Mediator complex which is itself involved in regulation of basal and activated RNA polymerase II-dependent transcription. The SRB8-11 complex may be involved in the transcriptional repression of a subset of genes regulated by Mediator. It may inhibit the association of the Mediator complex with RNA polymerase II to form the holoenzyme complex.</text>
</comment>
<comment type="subcellular location">
    <subcellularLocation>
        <location evidence="1 11">Nucleus</location>
    </subcellularLocation>
</comment>
<dbReference type="EMBL" id="JABWAB010000001">
    <property type="protein sequence ID" value="KAF6059824.1"/>
    <property type="molecule type" value="Genomic_DNA"/>
</dbReference>
<evidence type="ECO:0000259" key="14">
    <source>
        <dbReference type="Pfam" id="PF11597"/>
    </source>
</evidence>
<evidence type="ECO:0000256" key="2">
    <source>
        <dbReference type="ARBA" id="ARBA00009354"/>
    </source>
</evidence>
<dbReference type="Pfam" id="PF18296">
    <property type="entry name" value="MID_MedPIWI"/>
    <property type="match status" value="1"/>
</dbReference>
<accession>A0A8X7NQ90</accession>
<evidence type="ECO:0000256" key="5">
    <source>
        <dbReference type="ARBA" id="ARBA00023015"/>
    </source>
</evidence>
<feature type="domain" description="MID" evidence="15">
    <location>
        <begin position="1039"/>
        <end position="1197"/>
    </location>
</feature>
<evidence type="ECO:0000256" key="7">
    <source>
        <dbReference type="ARBA" id="ARBA00023163"/>
    </source>
</evidence>
<name>A0A8X7NQ90_CANPA</name>
<feature type="compositionally biased region" description="Polar residues" evidence="12">
    <location>
        <begin position="344"/>
        <end position="378"/>
    </location>
</feature>
<evidence type="ECO:0000259" key="13">
    <source>
        <dbReference type="Pfam" id="PF06333"/>
    </source>
</evidence>
<evidence type="ECO:0000313" key="16">
    <source>
        <dbReference type="EMBL" id="KAF6059824.1"/>
    </source>
</evidence>
<reference evidence="16" key="1">
    <citation type="submission" date="2020-03" db="EMBL/GenBank/DDBJ databases">
        <title>FDA dAtabase for Regulatory Grade micrObial Sequences (FDA-ARGOS): Supporting development and validation of Infectious Disease Dx tests.</title>
        <authorList>
            <person name="Campos J."/>
            <person name="Goldberg B."/>
            <person name="Tallon L."/>
            <person name="Sadzewicz L."/>
            <person name="Vavikolanu K."/>
            <person name="Mehta A."/>
            <person name="Aluvathingal J."/>
            <person name="Nadendla S."/>
            <person name="Nandy P."/>
            <person name="Geyer C."/>
            <person name="Yan Y."/>
            <person name="Sichtig H."/>
        </authorList>
    </citation>
    <scope>NUCLEOTIDE SEQUENCE [LARGE SCALE GENOMIC DNA]</scope>
    <source>
        <strain evidence="16">FDAARGOS_652</strain>
    </source>
</reference>
<feature type="region of interest" description="Disordered" evidence="12">
    <location>
        <begin position="1437"/>
        <end position="1457"/>
    </location>
</feature>
<evidence type="ECO:0000313" key="17">
    <source>
        <dbReference type="Proteomes" id="UP000590412"/>
    </source>
</evidence>
<dbReference type="InterPro" id="IPR009401">
    <property type="entry name" value="Med13_C"/>
</dbReference>
<dbReference type="GO" id="GO:0016592">
    <property type="term" value="C:mediator complex"/>
    <property type="evidence" value="ECO:0007669"/>
    <property type="project" value="InterPro"/>
</dbReference>
<dbReference type="OrthoDB" id="103819at2759"/>
<feature type="domain" description="Mediator complex subunit Med13 C-terminal" evidence="13">
    <location>
        <begin position="1213"/>
        <end position="1579"/>
    </location>
</feature>
<dbReference type="InterPro" id="IPR051139">
    <property type="entry name" value="Mediator_complx_sub13"/>
</dbReference>
<feature type="region of interest" description="Disordered" evidence="12">
    <location>
        <begin position="1376"/>
        <end position="1420"/>
    </location>
</feature>
<evidence type="ECO:0000256" key="8">
    <source>
        <dbReference type="ARBA" id="ARBA00023242"/>
    </source>
</evidence>
<comment type="caution">
    <text evidence="16">The sequence shown here is derived from an EMBL/GenBank/DDBJ whole genome shotgun (WGS) entry which is preliminary data.</text>
</comment>
<feature type="domain" description="Mediator complex subunit Med13 N-terminal" evidence="14">
    <location>
        <begin position="5"/>
        <end position="286"/>
    </location>
</feature>
<evidence type="ECO:0000256" key="6">
    <source>
        <dbReference type="ARBA" id="ARBA00023159"/>
    </source>
</evidence>
<evidence type="ECO:0000256" key="4">
    <source>
        <dbReference type="ARBA" id="ARBA00022491"/>
    </source>
</evidence>
<dbReference type="InterPro" id="IPR041285">
    <property type="entry name" value="MID_MedPIWI"/>
</dbReference>
<evidence type="ECO:0000259" key="15">
    <source>
        <dbReference type="Pfam" id="PF18296"/>
    </source>
</evidence>
<keyword evidence="5 11" id="KW-0805">Transcription regulation</keyword>
<comment type="subunit">
    <text evidence="11">Component of the SRB8-11 complex, which itself associates with the Mediator complex.</text>
</comment>
<dbReference type="InterPro" id="IPR021643">
    <property type="entry name" value="Mediator_Med13_N"/>
</dbReference>
<feature type="compositionally biased region" description="Polar residues" evidence="12">
    <location>
        <begin position="1376"/>
        <end position="1386"/>
    </location>
</feature>
<dbReference type="Pfam" id="PF06333">
    <property type="entry name" value="Med13_C"/>
    <property type="match status" value="1"/>
</dbReference>
<feature type="region of interest" description="Disordered" evidence="12">
    <location>
        <begin position="615"/>
        <end position="661"/>
    </location>
</feature>
<proteinExistence type="inferred from homology"/>
<comment type="similarity">
    <text evidence="2 11">Belongs to the Mediator complex subunit 13 family.</text>
</comment>
<keyword evidence="8 11" id="KW-0539">Nucleus</keyword>
<keyword evidence="4 11" id="KW-0678">Repressor</keyword>
<sequence>MLDRQASDIKTNYFKIGHVKNIQYTIYTTANNNEQELLELELSLRHQHPNILLTYYNKCLFYFLVDDAIHDTPSLVESNPIVKTKFQSTVIAEKLANPPKTVDNEEYLAFANISFLRALKKMILYNLSIQQVVKVFGNHCVVSEDNETYRIVCIDPILLATGDMLMSCVERKTPHFYNSSLLFPNETIKSQAFVVYILPSGIRCHLFDPTNLKSNFVSKPQFENEQLLRLLQLNTGIESLQGATWVKLIPNLKHLNNQTSSISKFVHTVENKKYILWPWNLCLLQLGLREKIRDYRDSTPNYSNPMNLLSEFLDFTISHKAESERAEQILYNQHSQQMQQSSQLETQPTNVRQDNERQSPSLKQEQRSPSTGSTNTVNEAPRNLGPLDIGLNTPLGGDIFNLQVNDNFFPKQENSVPEERNADAEDDNDMEIDELFGGHEDASEDAFLEEGNQSGGNIENIKDEADDLFKSGTNSESPFSDGATQRLEPPRPESNSESKSKKVLPYIDILSTGMTVGKSVSPNYSDPGAPPPVNPTPMMYMSKTSADSSSSQSQCQSQGDIVKSDNEVMGKNKQTLFSPLAFHPVIKKDIDTKYGKGGKFYFDKDVDGVEKSGFRATSVSGASPSSLSTFKKQRIQTDDLSGSEESDEDADSEEGSQYSDEHHDTFVKSNQGNIVGANTVLDFGAPSIGPEKSIFTPMLHSGGFSSPFVNNFGKMGAKPESPLPLNDIQSSIMTPAFYDASIGHHSPQMNHLENKKETDPPSKATETSNFLPLILRNVNVSTIPSLYLMNNLISDRVIPTFSMTEDEGDNDLETTNSDELIVKSRHLKELLHFISKSIVFDLGTTSKMYSQLKSEYNEDFSLTESNAIEYQTPKFSFLEQIGSVFPHSYQVCLSELVVDTKHEEGGEEEDLLDGDLNFLEQITHHESPKTRRRIKKELDSLTWNFLDGTTSQADFEKYSNLLQEFNSFPSSTDVSIFKTKEVKVKVNKNGSLIKLNCVGLDFWSYLDFSPVGGQRDFQMLAIGETSGFESSSYLHKLTDRLISNYKSCNFGSISKLNLSTVDTRPDLEPVSDGVMRVTESLSCNCGGYNQVNKKLNSLAELIKLDLINKTNNFEFDRPLLILFINFDQSFNSILQISKVLRNFKVALLNFQVPLVQIFAKIIPASMIANKVGSDITLKLFNNHMLSKISSSLYNECPQDAGAKLSSCQFYAPLVKEAPSRIPFKFINNSYRDISGSDDTFIHVAYERSIDRNWFAAAWTDPLGLVKHTKSWYCSPNGNEQNGAKPSMHSFRDERIDVATIADDIWNISAELFSALSRVNERENSAGGKKFLVLTRINSVIPDDELIHWKRLSMRFKDISLIVLSVNRTPKLTLSVKGENSNSTFNSPDRDRDSFFSFKNPNNINNTSPNTSSGGSVLATSPNGLAFHSPQQFLNMPSNFLSPQEIPTPGTAGSALESQNEPDAILKSADGDIYGVIPQVQLPSFNSPSRMNMKTGFLVKEQPVTSSDNEKGLLVFEVNLLSCSNYWNLDNLMKMMLSQYKNLTTLNDILGMRPIHGTEADTASLGYSQTTCVVPWHINAVGKLLNYVVHIYVEE</sequence>
<gene>
    <name evidence="16" type="ORF">FOB60_001406</name>
</gene>
<dbReference type="GO" id="GO:0003713">
    <property type="term" value="F:transcription coactivator activity"/>
    <property type="evidence" value="ECO:0007669"/>
    <property type="project" value="TreeGrafter"/>
</dbReference>
<evidence type="ECO:0000256" key="1">
    <source>
        <dbReference type="ARBA" id="ARBA00004123"/>
    </source>
</evidence>
<dbReference type="Proteomes" id="UP000590412">
    <property type="component" value="Unassembled WGS sequence"/>
</dbReference>
<dbReference type="GO" id="GO:0045944">
    <property type="term" value="P:positive regulation of transcription by RNA polymerase II"/>
    <property type="evidence" value="ECO:0007669"/>
    <property type="project" value="TreeGrafter"/>
</dbReference>
<dbReference type="PANTHER" id="PTHR48249">
    <property type="entry name" value="MEDIATOR OF RNA POLYMERASE II TRANSCRIPTION SUBUNIT 13"/>
    <property type="match status" value="1"/>
</dbReference>
<feature type="compositionally biased region" description="Acidic residues" evidence="12">
    <location>
        <begin position="641"/>
        <end position="654"/>
    </location>
</feature>
<dbReference type="Pfam" id="PF11597">
    <property type="entry name" value="Med13_N"/>
    <property type="match status" value="1"/>
</dbReference>
<feature type="region of interest" description="Disordered" evidence="12">
    <location>
        <begin position="334"/>
        <end position="389"/>
    </location>
</feature>